<feature type="signal peptide" evidence="2">
    <location>
        <begin position="1"/>
        <end position="17"/>
    </location>
</feature>
<sequence length="109" mass="11797">MPILLLLLVTLVGCCSSLHMDDNSAGGRAVDSVSGGLLDMFPALDLGEEVQQVSPTYSISQTDLWNSPSLSDPTPGQDNQPPLIPELHPPLLYDNTRRAELTSRLRTIL</sequence>
<keyword evidence="2" id="KW-0732">Signal</keyword>
<feature type="region of interest" description="Disordered" evidence="1">
    <location>
        <begin position="57"/>
        <end position="89"/>
    </location>
</feature>
<organism evidence="3 4">
    <name type="scientific">Solanum verrucosum</name>
    <dbReference type="NCBI Taxonomy" id="315347"/>
    <lineage>
        <taxon>Eukaryota</taxon>
        <taxon>Viridiplantae</taxon>
        <taxon>Streptophyta</taxon>
        <taxon>Embryophyta</taxon>
        <taxon>Tracheophyta</taxon>
        <taxon>Spermatophyta</taxon>
        <taxon>Magnoliopsida</taxon>
        <taxon>eudicotyledons</taxon>
        <taxon>Gunneridae</taxon>
        <taxon>Pentapetalae</taxon>
        <taxon>asterids</taxon>
        <taxon>lamiids</taxon>
        <taxon>Solanales</taxon>
        <taxon>Solanaceae</taxon>
        <taxon>Solanoideae</taxon>
        <taxon>Solaneae</taxon>
        <taxon>Solanum</taxon>
    </lineage>
</organism>
<dbReference type="AlphaFoldDB" id="A0AAF0QMG5"/>
<accession>A0AAF0QMG5</accession>
<evidence type="ECO:0000256" key="1">
    <source>
        <dbReference type="SAM" id="MobiDB-lite"/>
    </source>
</evidence>
<evidence type="ECO:0000256" key="2">
    <source>
        <dbReference type="SAM" id="SignalP"/>
    </source>
</evidence>
<keyword evidence="4" id="KW-1185">Reference proteome</keyword>
<protein>
    <submittedName>
        <fullName evidence="3">Uncharacterized protein</fullName>
    </submittedName>
</protein>
<dbReference type="Proteomes" id="UP001234989">
    <property type="component" value="Chromosome 4"/>
</dbReference>
<evidence type="ECO:0000313" key="4">
    <source>
        <dbReference type="Proteomes" id="UP001234989"/>
    </source>
</evidence>
<dbReference type="EMBL" id="CP133615">
    <property type="protein sequence ID" value="WMV25427.1"/>
    <property type="molecule type" value="Genomic_DNA"/>
</dbReference>
<evidence type="ECO:0000313" key="3">
    <source>
        <dbReference type="EMBL" id="WMV25427.1"/>
    </source>
</evidence>
<reference evidence="3" key="1">
    <citation type="submission" date="2023-08" db="EMBL/GenBank/DDBJ databases">
        <title>A de novo genome assembly of Solanum verrucosum Schlechtendal, a Mexican diploid species geographically isolated from the other diploid A-genome species in potato relatives.</title>
        <authorList>
            <person name="Hosaka K."/>
        </authorList>
    </citation>
    <scope>NUCLEOTIDE SEQUENCE</scope>
    <source>
        <tissue evidence="3">Young leaves</tissue>
    </source>
</reference>
<proteinExistence type="predicted"/>
<feature type="chain" id="PRO_5041992075" evidence="2">
    <location>
        <begin position="18"/>
        <end position="109"/>
    </location>
</feature>
<feature type="compositionally biased region" description="Polar residues" evidence="1">
    <location>
        <begin position="57"/>
        <end position="80"/>
    </location>
</feature>
<gene>
    <name evidence="3" type="ORF">MTR67_018812</name>
</gene>
<name>A0AAF0QMG5_SOLVR</name>